<feature type="region of interest" description="Disordered" evidence="1">
    <location>
        <begin position="21"/>
        <end position="64"/>
    </location>
</feature>
<gene>
    <name evidence="3" type="ORF">E3O49_11950</name>
</gene>
<dbReference type="AlphaFoldDB" id="A0AAQ2C5H1"/>
<sequence length="151" mass="15685">MFTAAAALALLGGSLAGCAAVPDSEAASSSQSPKVSEAPAPEMPADLTGEWMSTNSGSEDSYQSATIDSGSIKINWVSDGGNTKALYWAGSYEAPTESGVYSWDSQNDTEKTSGAMLASSDPIKTFSYNDKVISYDVSAMGVTKTVTLERK</sequence>
<keyword evidence="2" id="KW-0732">Signal</keyword>
<proteinExistence type="predicted"/>
<evidence type="ECO:0000256" key="1">
    <source>
        <dbReference type="SAM" id="MobiDB-lite"/>
    </source>
</evidence>
<dbReference type="EMBL" id="SOFY01000064">
    <property type="protein sequence ID" value="TFC44399.1"/>
    <property type="molecule type" value="Genomic_DNA"/>
</dbReference>
<protein>
    <recommendedName>
        <fullName evidence="5">Lipoprotein</fullName>
    </recommendedName>
</protein>
<feature type="compositionally biased region" description="Polar residues" evidence="1">
    <location>
        <begin position="51"/>
        <end position="64"/>
    </location>
</feature>
<feature type="signal peptide" evidence="2">
    <location>
        <begin position="1"/>
        <end position="19"/>
    </location>
</feature>
<dbReference type="Proteomes" id="UP000297403">
    <property type="component" value="Unassembled WGS sequence"/>
</dbReference>
<evidence type="ECO:0008006" key="5">
    <source>
        <dbReference type="Google" id="ProtNLM"/>
    </source>
</evidence>
<feature type="chain" id="PRO_5042833425" description="Lipoprotein" evidence="2">
    <location>
        <begin position="20"/>
        <end position="151"/>
    </location>
</feature>
<evidence type="ECO:0000256" key="2">
    <source>
        <dbReference type="SAM" id="SignalP"/>
    </source>
</evidence>
<evidence type="ECO:0000313" key="4">
    <source>
        <dbReference type="Proteomes" id="UP000297403"/>
    </source>
</evidence>
<accession>A0AAQ2C5H1</accession>
<reference evidence="3 4" key="1">
    <citation type="submission" date="2019-03" db="EMBL/GenBank/DDBJ databases">
        <title>Genomics of glacier-inhabiting Cryobacterium strains.</title>
        <authorList>
            <person name="Liu Q."/>
            <person name="Xin Y.-H."/>
        </authorList>
    </citation>
    <scope>NUCLEOTIDE SEQUENCE [LARGE SCALE GENOMIC DNA]</scope>
    <source>
        <strain evidence="4">TMT1-22</strain>
    </source>
</reference>
<comment type="caution">
    <text evidence="3">The sequence shown here is derived from an EMBL/GenBank/DDBJ whole genome shotgun (WGS) entry which is preliminary data.</text>
</comment>
<name>A0AAQ2C5H1_9MICO</name>
<evidence type="ECO:0000313" key="3">
    <source>
        <dbReference type="EMBL" id="TFC44399.1"/>
    </source>
</evidence>
<keyword evidence="4" id="KW-1185">Reference proteome</keyword>
<organism evidence="3 4">
    <name type="scientific">Cryobacterium shii</name>
    <dbReference type="NCBI Taxonomy" id="1259235"/>
    <lineage>
        <taxon>Bacteria</taxon>
        <taxon>Bacillati</taxon>
        <taxon>Actinomycetota</taxon>
        <taxon>Actinomycetes</taxon>
        <taxon>Micrococcales</taxon>
        <taxon>Microbacteriaceae</taxon>
        <taxon>Cryobacterium</taxon>
    </lineage>
</organism>